<dbReference type="RefSeq" id="WP_185693016.1">
    <property type="nucleotide sequence ID" value="NZ_JACHVA010000086.1"/>
</dbReference>
<evidence type="ECO:0000313" key="12">
    <source>
        <dbReference type="EMBL" id="MBC2602327.1"/>
    </source>
</evidence>
<keyword evidence="7 12" id="KW-0808">Transferase</keyword>
<protein>
    <recommendedName>
        <fullName evidence="6 10">Hydroxymethylbilane synthase</fullName>
        <ecNumber evidence="6 10">2.5.1.61</ecNumber>
    </recommendedName>
</protein>
<evidence type="ECO:0000256" key="2">
    <source>
        <dbReference type="ARBA" id="ARBA00002869"/>
    </source>
</evidence>
<evidence type="ECO:0000256" key="10">
    <source>
        <dbReference type="NCBIfam" id="TIGR00212"/>
    </source>
</evidence>
<evidence type="ECO:0000259" key="11">
    <source>
        <dbReference type="Pfam" id="PF01379"/>
    </source>
</evidence>
<feature type="domain" description="Porphobilinogen deaminase N-terminal" evidence="11">
    <location>
        <begin position="8"/>
        <end position="208"/>
    </location>
</feature>
<dbReference type="Gene3D" id="3.30.160.40">
    <property type="entry name" value="Porphobilinogen deaminase, C-terminal domain"/>
    <property type="match status" value="1"/>
</dbReference>
<comment type="pathway">
    <text evidence="3">Porphyrin-containing compound metabolism; protoporphyrin-IX biosynthesis; coproporphyrinogen-III from 5-aminolevulinate: step 2/4.</text>
</comment>
<dbReference type="GO" id="GO:0005737">
    <property type="term" value="C:cytoplasm"/>
    <property type="evidence" value="ECO:0007669"/>
    <property type="project" value="UniProtKB-UniRule"/>
</dbReference>
<evidence type="ECO:0000256" key="8">
    <source>
        <dbReference type="ARBA" id="ARBA00023244"/>
    </source>
</evidence>
<evidence type="ECO:0000256" key="9">
    <source>
        <dbReference type="ARBA" id="ARBA00048169"/>
    </source>
</evidence>
<dbReference type="AlphaFoldDB" id="A0A7X1AYN0"/>
<evidence type="ECO:0000256" key="5">
    <source>
        <dbReference type="ARBA" id="ARBA00011245"/>
    </source>
</evidence>
<dbReference type="InterPro" id="IPR022419">
    <property type="entry name" value="Porphobilin_deaminase_cofac_BS"/>
</dbReference>
<evidence type="ECO:0000256" key="4">
    <source>
        <dbReference type="ARBA" id="ARBA00005638"/>
    </source>
</evidence>
<dbReference type="PANTHER" id="PTHR11557">
    <property type="entry name" value="PORPHOBILINOGEN DEAMINASE"/>
    <property type="match status" value="1"/>
</dbReference>
<accession>A0A7X1AYN0</accession>
<evidence type="ECO:0000256" key="7">
    <source>
        <dbReference type="ARBA" id="ARBA00022679"/>
    </source>
</evidence>
<evidence type="ECO:0000256" key="6">
    <source>
        <dbReference type="ARBA" id="ARBA00012655"/>
    </source>
</evidence>
<dbReference type="SUPFAM" id="SSF53850">
    <property type="entry name" value="Periplasmic binding protein-like II"/>
    <property type="match status" value="1"/>
</dbReference>
<dbReference type="EC" id="2.5.1.61" evidence="6 10"/>
<keyword evidence="13" id="KW-1185">Reference proteome</keyword>
<evidence type="ECO:0000256" key="1">
    <source>
        <dbReference type="ARBA" id="ARBA00001916"/>
    </source>
</evidence>
<dbReference type="EMBL" id="JACHVA010000086">
    <property type="protein sequence ID" value="MBC2602327.1"/>
    <property type="molecule type" value="Genomic_DNA"/>
</dbReference>
<dbReference type="Gene3D" id="3.40.190.10">
    <property type="entry name" value="Periplasmic binding protein-like II"/>
    <property type="match status" value="2"/>
</dbReference>
<evidence type="ECO:0000313" key="13">
    <source>
        <dbReference type="Proteomes" id="UP000525652"/>
    </source>
</evidence>
<reference evidence="12 13" key="1">
    <citation type="submission" date="2020-07" db="EMBL/GenBank/DDBJ databases">
        <authorList>
            <person name="Feng X."/>
        </authorList>
    </citation>
    <scope>NUCLEOTIDE SEQUENCE [LARGE SCALE GENOMIC DNA]</scope>
    <source>
        <strain evidence="12 13">JCM14086</strain>
    </source>
</reference>
<dbReference type="NCBIfam" id="TIGR00212">
    <property type="entry name" value="hemC"/>
    <property type="match status" value="1"/>
</dbReference>
<proteinExistence type="inferred from homology"/>
<dbReference type="Proteomes" id="UP000525652">
    <property type="component" value="Unassembled WGS sequence"/>
</dbReference>
<organism evidence="12 13">
    <name type="scientific">Puniceicoccus vermicola</name>
    <dbReference type="NCBI Taxonomy" id="388746"/>
    <lineage>
        <taxon>Bacteria</taxon>
        <taxon>Pseudomonadati</taxon>
        <taxon>Verrucomicrobiota</taxon>
        <taxon>Opitutia</taxon>
        <taxon>Puniceicoccales</taxon>
        <taxon>Puniceicoccaceae</taxon>
        <taxon>Puniceicoccus</taxon>
    </lineage>
</organism>
<dbReference type="Pfam" id="PF01379">
    <property type="entry name" value="Porphobil_deam"/>
    <property type="match status" value="1"/>
</dbReference>
<dbReference type="PANTHER" id="PTHR11557:SF0">
    <property type="entry name" value="PORPHOBILINOGEN DEAMINASE"/>
    <property type="match status" value="1"/>
</dbReference>
<comment type="function">
    <text evidence="2">Tetrapolymerization of the monopyrrole PBG into the hydroxymethylbilane pre-uroporphyrinogen in several discrete steps.</text>
</comment>
<comment type="cofactor">
    <cofactor evidence="1">
        <name>dipyrromethane</name>
        <dbReference type="ChEBI" id="CHEBI:60342"/>
    </cofactor>
</comment>
<dbReference type="InterPro" id="IPR036803">
    <property type="entry name" value="Porphobilinogen_deaminase_C_sf"/>
</dbReference>
<dbReference type="GO" id="GO:0006783">
    <property type="term" value="P:heme biosynthetic process"/>
    <property type="evidence" value="ECO:0007669"/>
    <property type="project" value="TreeGrafter"/>
</dbReference>
<gene>
    <name evidence="12" type="primary">hemC</name>
    <name evidence="12" type="ORF">H5P30_11115</name>
</gene>
<dbReference type="SUPFAM" id="SSF54782">
    <property type="entry name" value="Porphobilinogen deaminase (hydroxymethylbilane synthase), C-terminal domain"/>
    <property type="match status" value="1"/>
</dbReference>
<comment type="subunit">
    <text evidence="5">Monomer.</text>
</comment>
<dbReference type="FunFam" id="3.40.190.10:FF:000005">
    <property type="entry name" value="Porphobilinogen deaminase"/>
    <property type="match status" value="1"/>
</dbReference>
<dbReference type="GO" id="GO:0004418">
    <property type="term" value="F:hydroxymethylbilane synthase activity"/>
    <property type="evidence" value="ECO:0007669"/>
    <property type="project" value="UniProtKB-UniRule"/>
</dbReference>
<comment type="caution">
    <text evidence="12">The sequence shown here is derived from an EMBL/GenBank/DDBJ whole genome shotgun (WGS) entry which is preliminary data.</text>
</comment>
<name>A0A7X1AYN0_9BACT</name>
<dbReference type="PROSITE" id="PS00533">
    <property type="entry name" value="PORPHOBILINOGEN_DEAM"/>
    <property type="match status" value="1"/>
</dbReference>
<dbReference type="InterPro" id="IPR000860">
    <property type="entry name" value="HemC"/>
</dbReference>
<sequence>MSAETVIFASRRSRLARAQALLAERAAIEYDPSWVTGLLWLTTTGDRQTTWSLEKEGGKGLFTKEIEDAVLSGEADLAVHSAKDLPTEMPEGLGLAAFLPREDPRDILILREGVTEPNRIATSSPRRRAQLQRLFPKAEFSEIRGNVETRLQKIKEGEAEATVLASAGLHRLGIRPPEGLVFRRLEVSEMIPAVGQAAIALQTRVEDLEKFSVLGCEKTKKAVVCERAFLRALGGGCHTAFAGYYDGTIFHAFHEAHERREIQVPTLEEADLQDFFAEEFVDWIDQSDS</sequence>
<comment type="catalytic activity">
    <reaction evidence="9">
        <text>4 porphobilinogen + H2O = hydroxymethylbilane + 4 NH4(+)</text>
        <dbReference type="Rhea" id="RHEA:13185"/>
        <dbReference type="ChEBI" id="CHEBI:15377"/>
        <dbReference type="ChEBI" id="CHEBI:28938"/>
        <dbReference type="ChEBI" id="CHEBI:57845"/>
        <dbReference type="ChEBI" id="CHEBI:58126"/>
        <dbReference type="EC" id="2.5.1.61"/>
    </reaction>
</comment>
<keyword evidence="8" id="KW-0627">Porphyrin biosynthesis</keyword>
<dbReference type="PIRSF" id="PIRSF001438">
    <property type="entry name" value="4pyrrol_synth_OHMeBilane_synth"/>
    <property type="match status" value="1"/>
</dbReference>
<dbReference type="PRINTS" id="PR00151">
    <property type="entry name" value="PORPHBDMNASE"/>
</dbReference>
<comment type="similarity">
    <text evidence="4">Belongs to the HMBS family.</text>
</comment>
<evidence type="ECO:0000256" key="3">
    <source>
        <dbReference type="ARBA" id="ARBA00004735"/>
    </source>
</evidence>
<dbReference type="InterPro" id="IPR022417">
    <property type="entry name" value="Porphobilin_deaminase_N"/>
</dbReference>